<evidence type="ECO:0000256" key="1">
    <source>
        <dbReference type="ARBA" id="ARBA00001974"/>
    </source>
</evidence>
<dbReference type="GO" id="GO:0071949">
    <property type="term" value="F:FAD binding"/>
    <property type="evidence" value="ECO:0007669"/>
    <property type="project" value="TreeGrafter"/>
</dbReference>
<dbReference type="Pfam" id="PF02219">
    <property type="entry name" value="MTHFR"/>
    <property type="match status" value="1"/>
</dbReference>
<dbReference type="EMBL" id="SMAB01000010">
    <property type="protein sequence ID" value="TCS82106.1"/>
    <property type="molecule type" value="Genomic_DNA"/>
</dbReference>
<dbReference type="PANTHER" id="PTHR45754">
    <property type="entry name" value="METHYLENETETRAHYDROFOLATE REDUCTASE"/>
    <property type="match status" value="1"/>
</dbReference>
<comment type="cofactor">
    <cofactor evidence="1 8">
        <name>FAD</name>
        <dbReference type="ChEBI" id="CHEBI:57692"/>
    </cofactor>
</comment>
<dbReference type="RefSeq" id="WP_132768952.1">
    <property type="nucleotide sequence ID" value="NZ_SMAB01000010.1"/>
</dbReference>
<accession>A0A4R3KFE4</accession>
<keyword evidence="6 8" id="KW-0560">Oxidoreductase</keyword>
<keyword evidence="5 8" id="KW-0274">FAD</keyword>
<dbReference type="OrthoDB" id="9803687at2"/>
<evidence type="ECO:0000256" key="4">
    <source>
        <dbReference type="ARBA" id="ARBA00022630"/>
    </source>
</evidence>
<evidence type="ECO:0000256" key="8">
    <source>
        <dbReference type="RuleBase" id="RU003862"/>
    </source>
</evidence>
<comment type="pathway">
    <text evidence="2 8">One-carbon metabolism; tetrahydrofolate interconversion.</text>
</comment>
<gene>
    <name evidence="9" type="ORF">EDD72_11040</name>
</gene>
<dbReference type="InterPro" id="IPR029041">
    <property type="entry name" value="FAD-linked_oxidoreductase-like"/>
</dbReference>
<dbReference type="GO" id="GO:0009086">
    <property type="term" value="P:methionine biosynthetic process"/>
    <property type="evidence" value="ECO:0007669"/>
    <property type="project" value="TreeGrafter"/>
</dbReference>
<proteinExistence type="inferred from homology"/>
<evidence type="ECO:0000256" key="2">
    <source>
        <dbReference type="ARBA" id="ARBA00004777"/>
    </source>
</evidence>
<dbReference type="UniPathway" id="UPA00193"/>
<organism evidence="9 10">
    <name type="scientific">Tepidibacillus fermentans</name>
    <dbReference type="NCBI Taxonomy" id="1281767"/>
    <lineage>
        <taxon>Bacteria</taxon>
        <taxon>Bacillati</taxon>
        <taxon>Bacillota</taxon>
        <taxon>Bacilli</taxon>
        <taxon>Bacillales</taxon>
        <taxon>Bacillaceae</taxon>
        <taxon>Tepidibacillus</taxon>
    </lineage>
</organism>
<dbReference type="Proteomes" id="UP000295788">
    <property type="component" value="Unassembled WGS sequence"/>
</dbReference>
<name>A0A4R3KFE4_9BACI</name>
<evidence type="ECO:0000256" key="6">
    <source>
        <dbReference type="ARBA" id="ARBA00023002"/>
    </source>
</evidence>
<dbReference type="AlphaFoldDB" id="A0A4R3KFE4"/>
<dbReference type="Gene3D" id="3.20.20.220">
    <property type="match status" value="1"/>
</dbReference>
<evidence type="ECO:0000256" key="7">
    <source>
        <dbReference type="ARBA" id="ARBA00048628"/>
    </source>
</evidence>
<dbReference type="CDD" id="cd00537">
    <property type="entry name" value="MTHFR"/>
    <property type="match status" value="1"/>
</dbReference>
<dbReference type="GO" id="GO:0005829">
    <property type="term" value="C:cytosol"/>
    <property type="evidence" value="ECO:0007669"/>
    <property type="project" value="TreeGrafter"/>
</dbReference>
<dbReference type="SUPFAM" id="SSF51730">
    <property type="entry name" value="FAD-linked oxidoreductase"/>
    <property type="match status" value="1"/>
</dbReference>
<dbReference type="GO" id="GO:0106312">
    <property type="term" value="F:methylenetetrahydrofolate reductase (NADH) activity"/>
    <property type="evidence" value="ECO:0007669"/>
    <property type="project" value="UniProtKB-EC"/>
</dbReference>
<comment type="caution">
    <text evidence="9">The sequence shown here is derived from an EMBL/GenBank/DDBJ whole genome shotgun (WGS) entry which is preliminary data.</text>
</comment>
<dbReference type="PANTHER" id="PTHR45754:SF3">
    <property type="entry name" value="METHYLENETETRAHYDROFOLATE REDUCTASE (NADPH)"/>
    <property type="match status" value="1"/>
</dbReference>
<evidence type="ECO:0000256" key="5">
    <source>
        <dbReference type="ARBA" id="ARBA00022827"/>
    </source>
</evidence>
<keyword evidence="4 8" id="KW-0285">Flavoprotein</keyword>
<comment type="similarity">
    <text evidence="3 8">Belongs to the methylenetetrahydrofolate reductase family.</text>
</comment>
<protein>
    <recommendedName>
        <fullName evidence="8">Methylenetetrahydrofolate reductase</fullName>
    </recommendedName>
</protein>
<dbReference type="InterPro" id="IPR003171">
    <property type="entry name" value="Mehydrof_redctse-like"/>
</dbReference>
<sequence>MSTYQIHGLKEKLTLGKFVVTVELEPPKGANPMPVLEKAAFLKGYVDGVNIADSPMATLRMSPIALAHVIQQDMGIEAIFHLTCRDRNVIGLQSELLGAAALGVRNILTLTGDQPTRGDHPDARGVYEVDSIGLAKIAKQLNEGLDLTGHPLNGPTQFFIGAAANPGADDLDVELEKLKRKVDAGVHFVQTQPVFDLNQVERYLELTRDLPIHIIFGILPLKNGKMAHYLNQKVPGIQISEEIISKVEQGGREAGIEVGKQLIEKIKGIVQGIHIYPIGDLTMVSELLDIPQKMPKVI</sequence>
<comment type="catalytic activity">
    <reaction evidence="7">
        <text>(6S)-5-methyl-5,6,7,8-tetrahydrofolate + NAD(+) = (6R)-5,10-methylene-5,6,7,8-tetrahydrofolate + NADH + H(+)</text>
        <dbReference type="Rhea" id="RHEA:19821"/>
        <dbReference type="ChEBI" id="CHEBI:15378"/>
        <dbReference type="ChEBI" id="CHEBI:15636"/>
        <dbReference type="ChEBI" id="CHEBI:18608"/>
        <dbReference type="ChEBI" id="CHEBI:57540"/>
        <dbReference type="ChEBI" id="CHEBI:57945"/>
        <dbReference type="EC" id="1.5.1.54"/>
    </reaction>
    <physiologicalReaction direction="right-to-left" evidence="7">
        <dbReference type="Rhea" id="RHEA:19823"/>
    </physiologicalReaction>
</comment>
<keyword evidence="10" id="KW-1185">Reference proteome</keyword>
<evidence type="ECO:0000313" key="9">
    <source>
        <dbReference type="EMBL" id="TCS82106.1"/>
    </source>
</evidence>
<evidence type="ECO:0000313" key="10">
    <source>
        <dbReference type="Proteomes" id="UP000295788"/>
    </source>
</evidence>
<dbReference type="GO" id="GO:0035999">
    <property type="term" value="P:tetrahydrofolate interconversion"/>
    <property type="evidence" value="ECO:0007669"/>
    <property type="project" value="UniProtKB-UniPathway"/>
</dbReference>
<evidence type="ECO:0000256" key="3">
    <source>
        <dbReference type="ARBA" id="ARBA00006743"/>
    </source>
</evidence>
<reference evidence="9 10" key="1">
    <citation type="submission" date="2019-03" db="EMBL/GenBank/DDBJ databases">
        <title>Genomic Encyclopedia of Type Strains, Phase IV (KMG-IV): sequencing the most valuable type-strain genomes for metagenomic binning, comparative biology and taxonomic classification.</title>
        <authorList>
            <person name="Goeker M."/>
        </authorList>
    </citation>
    <scope>NUCLEOTIDE SEQUENCE [LARGE SCALE GENOMIC DNA]</scope>
    <source>
        <strain evidence="9 10">DSM 23802</strain>
    </source>
</reference>